<sequence length="68" mass="7552">MRTMTGATAPLDGMLSCMVWEDIALFSLDQKNLLLGSWMSEIVGMLLACFRQAHILHSLPRYIPSGPD</sequence>
<proteinExistence type="predicted"/>
<dbReference type="Proteomes" id="UP000663193">
    <property type="component" value="Chromosome 2"/>
</dbReference>
<accession>A0A7U2ET10</accession>
<protein>
    <submittedName>
        <fullName evidence="1">Uncharacterized protein</fullName>
    </submittedName>
</protein>
<dbReference type="VEuPathDB" id="FungiDB:JI435_023940"/>
<evidence type="ECO:0000313" key="1">
    <source>
        <dbReference type="EMBL" id="QRC92252.1"/>
    </source>
</evidence>
<evidence type="ECO:0000313" key="2">
    <source>
        <dbReference type="Proteomes" id="UP000663193"/>
    </source>
</evidence>
<dbReference type="EMBL" id="CP069024">
    <property type="protein sequence ID" value="QRC92252.1"/>
    <property type="molecule type" value="Genomic_DNA"/>
</dbReference>
<name>A0A7U2ET10_PHANO</name>
<dbReference type="AlphaFoldDB" id="A0A7U2ET10"/>
<gene>
    <name evidence="1" type="ORF">JI435_023940</name>
</gene>
<organism evidence="1 2">
    <name type="scientific">Phaeosphaeria nodorum (strain SN15 / ATCC MYA-4574 / FGSC 10173)</name>
    <name type="common">Glume blotch fungus</name>
    <name type="synonym">Parastagonospora nodorum</name>
    <dbReference type="NCBI Taxonomy" id="321614"/>
    <lineage>
        <taxon>Eukaryota</taxon>
        <taxon>Fungi</taxon>
        <taxon>Dikarya</taxon>
        <taxon>Ascomycota</taxon>
        <taxon>Pezizomycotina</taxon>
        <taxon>Dothideomycetes</taxon>
        <taxon>Pleosporomycetidae</taxon>
        <taxon>Pleosporales</taxon>
        <taxon>Pleosporineae</taxon>
        <taxon>Phaeosphaeriaceae</taxon>
        <taxon>Parastagonospora</taxon>
    </lineage>
</organism>
<keyword evidence="2" id="KW-1185">Reference proteome</keyword>
<reference evidence="2" key="1">
    <citation type="journal article" date="2021" name="BMC Genomics">
        <title>Chromosome-level genome assembly and manually-curated proteome of model necrotroph Parastagonospora nodorum Sn15 reveals a genome-wide trove of candidate effector homologs, and redundancy of virulence-related functions within an accessory chromosome.</title>
        <authorList>
            <person name="Bertazzoni S."/>
            <person name="Jones D.A.B."/>
            <person name="Phan H.T."/>
            <person name="Tan K.-C."/>
            <person name="Hane J.K."/>
        </authorList>
    </citation>
    <scope>NUCLEOTIDE SEQUENCE [LARGE SCALE GENOMIC DNA]</scope>
    <source>
        <strain evidence="2">SN15 / ATCC MYA-4574 / FGSC 10173)</strain>
    </source>
</reference>